<feature type="transmembrane region" description="Helical" evidence="1">
    <location>
        <begin position="408"/>
        <end position="427"/>
    </location>
</feature>
<keyword evidence="3" id="KW-1185">Reference proteome</keyword>
<dbReference type="InterPro" id="IPR010364">
    <property type="entry name" value="Uncharacterised_IM_CreD"/>
</dbReference>
<dbReference type="AlphaFoldDB" id="A0A2S2F9V9"/>
<dbReference type="RefSeq" id="WP_065993297.1">
    <property type="nucleotide sequence ID" value="NZ_CP029397.2"/>
</dbReference>
<keyword evidence="1" id="KW-0812">Transmembrane</keyword>
<reference evidence="2" key="1">
    <citation type="submission" date="2019-08" db="EMBL/GenBank/DDBJ databases">
        <title>The complete genome of Acinetobacter defluvii strain WCHAD010030.</title>
        <authorList>
            <person name="Hu Y."/>
            <person name="Qin J."/>
            <person name="Feng Y."/>
            <person name="Zong Z."/>
        </authorList>
    </citation>
    <scope>NUCLEOTIDE SEQUENCE</scope>
    <source>
        <strain evidence="2">WCHA30</strain>
    </source>
</reference>
<dbReference type="Proteomes" id="UP000245977">
    <property type="component" value="Chromosome"/>
</dbReference>
<dbReference type="NCBIfam" id="NF008712">
    <property type="entry name" value="PRK11715.1-1"/>
    <property type="match status" value="1"/>
</dbReference>
<feature type="transmembrane region" description="Helical" evidence="1">
    <location>
        <begin position="356"/>
        <end position="375"/>
    </location>
</feature>
<sequence length="476" mass="54582">MRSHFLTFKIIAIFILIGIFGIGLLFIQNLVSERQSYQQDFIRDISSTQIRPQTIIAPYVQVPYTEQKTCLDDQKKPFPCTEQYFMYLGADSTDWTANFNVSDNNYRRTIYRAIDYQANLSAKGAFYKPELDQKNYEWNKAQIIFPLHDPRGLEKQPSIKINNQNYTFQINEQAKDQSGFDFMTVSVQKHPEILQAIQNGFEFNLQLQTKGLSKFNLIPTSHHVTYNAKGNWADTKYDGQSLPYAKMSQTEQFSAQWKNIALGQQNLNKIANCENSDCMRQLSHAYLTRSSNEAVTAYESGQNIEKIGLSTEFLESVNVYTQTDRAIKYGIVIIIITFGCFFLFEVMKGLRIHPIQYALVAMAQGIFFVLLLSISEYYAFAWAYIVAAIACVGLMTWYLFFVMRGIKAAAIFSLILSTLYAVMYLLLQSSGKTFLIGSVISFIVLAAVMFITRHIDWYQVGTKPKSELKNYTPSQY</sequence>
<evidence type="ECO:0000313" key="2">
    <source>
        <dbReference type="EMBL" id="AWL27763.1"/>
    </source>
</evidence>
<dbReference type="PANTHER" id="PTHR30092:SF0">
    <property type="entry name" value="INNER MEMBRANE PROTEIN CRED"/>
    <property type="match status" value="1"/>
</dbReference>
<proteinExistence type="predicted"/>
<dbReference type="OrthoDB" id="9791851at2"/>
<dbReference type="PIRSF" id="PIRSF004548">
    <property type="entry name" value="CreD"/>
    <property type="match status" value="1"/>
</dbReference>
<accession>A0A2S2F9V9</accession>
<dbReference type="KEGG" id="adv:DJ533_03720"/>
<evidence type="ECO:0000256" key="1">
    <source>
        <dbReference type="SAM" id="Phobius"/>
    </source>
</evidence>
<feature type="transmembrane region" description="Helical" evidence="1">
    <location>
        <begin position="7"/>
        <end position="27"/>
    </location>
</feature>
<organism evidence="2 3">
    <name type="scientific">Acinetobacter defluvii</name>
    <dbReference type="NCBI Taxonomy" id="1871111"/>
    <lineage>
        <taxon>Bacteria</taxon>
        <taxon>Pseudomonadati</taxon>
        <taxon>Pseudomonadota</taxon>
        <taxon>Gammaproteobacteria</taxon>
        <taxon>Moraxellales</taxon>
        <taxon>Moraxellaceae</taxon>
        <taxon>Acinetobacter</taxon>
    </lineage>
</organism>
<name>A0A2S2F9V9_9GAMM</name>
<feature type="transmembrane region" description="Helical" evidence="1">
    <location>
        <begin position="381"/>
        <end position="401"/>
    </location>
</feature>
<protein>
    <submittedName>
        <fullName evidence="2">Cell envelope integrity protein CreD</fullName>
    </submittedName>
</protein>
<feature type="transmembrane region" description="Helical" evidence="1">
    <location>
        <begin position="326"/>
        <end position="344"/>
    </location>
</feature>
<feature type="transmembrane region" description="Helical" evidence="1">
    <location>
        <begin position="433"/>
        <end position="451"/>
    </location>
</feature>
<dbReference type="STRING" id="1871111.GCA_001704615_02199"/>
<evidence type="ECO:0000313" key="3">
    <source>
        <dbReference type="Proteomes" id="UP000245977"/>
    </source>
</evidence>
<gene>
    <name evidence="2" type="ORF">DJ533_03720</name>
</gene>
<keyword evidence="1" id="KW-0472">Membrane</keyword>
<dbReference type="PANTHER" id="PTHR30092">
    <property type="entry name" value="INNER MEMBRANE PROTEIN CRED"/>
    <property type="match status" value="1"/>
</dbReference>
<dbReference type="GO" id="GO:0005886">
    <property type="term" value="C:plasma membrane"/>
    <property type="evidence" value="ECO:0007669"/>
    <property type="project" value="TreeGrafter"/>
</dbReference>
<dbReference type="Pfam" id="PF06123">
    <property type="entry name" value="CreD"/>
    <property type="match status" value="1"/>
</dbReference>
<dbReference type="EMBL" id="CP029397">
    <property type="protein sequence ID" value="AWL27763.1"/>
    <property type="molecule type" value="Genomic_DNA"/>
</dbReference>
<keyword evidence="1" id="KW-1133">Transmembrane helix</keyword>